<name>A0A0A9B6B3_ARUDO</name>
<protein>
    <submittedName>
        <fullName evidence="1">Uncharacterized protein</fullName>
    </submittedName>
</protein>
<sequence length="10" mass="1241">MFSWAVNNSW</sequence>
<accession>A0A0A9B6B3</accession>
<dbReference type="EMBL" id="GBRH01240237">
    <property type="protein sequence ID" value="JAD57658.1"/>
    <property type="molecule type" value="Transcribed_RNA"/>
</dbReference>
<reference evidence="1" key="2">
    <citation type="journal article" date="2015" name="Data Brief">
        <title>Shoot transcriptome of the giant reed, Arundo donax.</title>
        <authorList>
            <person name="Barrero R.A."/>
            <person name="Guerrero F.D."/>
            <person name="Moolhuijzen P."/>
            <person name="Goolsby J.A."/>
            <person name="Tidwell J."/>
            <person name="Bellgard S.E."/>
            <person name="Bellgard M.I."/>
        </authorList>
    </citation>
    <scope>NUCLEOTIDE SEQUENCE</scope>
    <source>
        <tissue evidence="1">Shoot tissue taken approximately 20 cm above the soil surface</tissue>
    </source>
</reference>
<reference evidence="1" key="1">
    <citation type="submission" date="2014-09" db="EMBL/GenBank/DDBJ databases">
        <authorList>
            <person name="Magalhaes I.L.F."/>
            <person name="Oliveira U."/>
            <person name="Santos F.R."/>
            <person name="Vidigal T.H.D.A."/>
            <person name="Brescovit A.D."/>
            <person name="Santos A.J."/>
        </authorList>
    </citation>
    <scope>NUCLEOTIDE SEQUENCE</scope>
    <source>
        <tissue evidence="1">Shoot tissue taken approximately 20 cm above the soil surface</tissue>
    </source>
</reference>
<organism evidence="1">
    <name type="scientific">Arundo donax</name>
    <name type="common">Giant reed</name>
    <name type="synonym">Donax arundinaceus</name>
    <dbReference type="NCBI Taxonomy" id="35708"/>
    <lineage>
        <taxon>Eukaryota</taxon>
        <taxon>Viridiplantae</taxon>
        <taxon>Streptophyta</taxon>
        <taxon>Embryophyta</taxon>
        <taxon>Tracheophyta</taxon>
        <taxon>Spermatophyta</taxon>
        <taxon>Magnoliopsida</taxon>
        <taxon>Liliopsida</taxon>
        <taxon>Poales</taxon>
        <taxon>Poaceae</taxon>
        <taxon>PACMAD clade</taxon>
        <taxon>Arundinoideae</taxon>
        <taxon>Arundineae</taxon>
        <taxon>Arundo</taxon>
    </lineage>
</organism>
<evidence type="ECO:0000313" key="1">
    <source>
        <dbReference type="EMBL" id="JAD57658.1"/>
    </source>
</evidence>
<proteinExistence type="predicted"/>